<organism evidence="1">
    <name type="scientific">Stegastes partitus</name>
    <name type="common">bicolor damselfish</name>
    <dbReference type="NCBI Taxonomy" id="144197"/>
    <lineage>
        <taxon>Eukaryota</taxon>
        <taxon>Metazoa</taxon>
        <taxon>Chordata</taxon>
        <taxon>Craniata</taxon>
        <taxon>Vertebrata</taxon>
        <taxon>Euteleostomi</taxon>
        <taxon>Actinopterygii</taxon>
        <taxon>Neopterygii</taxon>
        <taxon>Teleostei</taxon>
        <taxon>Neoteleostei</taxon>
        <taxon>Acanthomorphata</taxon>
        <taxon>Ovalentaria</taxon>
        <taxon>Pomacentridae</taxon>
        <taxon>Stegastes</taxon>
    </lineage>
</organism>
<accession>A0A3B5AYI8</accession>
<dbReference type="AlphaFoldDB" id="A0A3B5AYI8"/>
<sequence length="106" mass="11991">MLVGKETEEFYSSSNLQACSECREHFLPSALMHPGPDFRLQSFSLCFDRNTLTASWINQGCKSRVHSSQMDLIETSVIRTTHSYGYQTSCFPRTCPHLTSCPGCFL</sequence>
<name>A0A3B5AYI8_9TELE</name>
<proteinExistence type="predicted"/>
<protein>
    <submittedName>
        <fullName evidence="1">Uncharacterized protein</fullName>
    </submittedName>
</protein>
<evidence type="ECO:0000313" key="1">
    <source>
        <dbReference type="Ensembl" id="ENSSPAP00000025526.1"/>
    </source>
</evidence>
<dbReference type="Ensembl" id="ENSSPAT00000025945.1">
    <property type="protein sequence ID" value="ENSSPAP00000025526.1"/>
    <property type="gene ID" value="ENSSPAG00000019294.1"/>
</dbReference>
<reference evidence="1" key="1">
    <citation type="submission" date="2023-09" db="UniProtKB">
        <authorList>
            <consortium name="Ensembl"/>
        </authorList>
    </citation>
    <scope>IDENTIFICATION</scope>
</reference>